<dbReference type="InterPro" id="IPR008920">
    <property type="entry name" value="TF_FadR/GntR_C"/>
</dbReference>
<reference evidence="5" key="2">
    <citation type="submission" date="2020-09" db="EMBL/GenBank/DDBJ databases">
        <authorList>
            <person name="Yu Y."/>
        </authorList>
    </citation>
    <scope>NUCLEOTIDE SEQUENCE</scope>
    <source>
        <strain evidence="5">KCTC 49039</strain>
    </source>
</reference>
<dbReference type="PRINTS" id="PR00035">
    <property type="entry name" value="HTHGNTR"/>
</dbReference>
<dbReference type="RefSeq" id="WP_191828642.1">
    <property type="nucleotide sequence ID" value="NZ_JACYHB010000005.1"/>
</dbReference>
<gene>
    <name evidence="5" type="ORF">IF651_08350</name>
</gene>
<dbReference type="InterPro" id="IPR036388">
    <property type="entry name" value="WH-like_DNA-bd_sf"/>
</dbReference>
<dbReference type="SMART" id="SM00895">
    <property type="entry name" value="FCD"/>
    <property type="match status" value="1"/>
</dbReference>
<dbReference type="InterPro" id="IPR000524">
    <property type="entry name" value="Tscrpt_reg_HTH_GntR"/>
</dbReference>
<accession>A0A927G8S8</accession>
<evidence type="ECO:0000256" key="2">
    <source>
        <dbReference type="ARBA" id="ARBA00023125"/>
    </source>
</evidence>
<evidence type="ECO:0000313" key="6">
    <source>
        <dbReference type="Proteomes" id="UP000610846"/>
    </source>
</evidence>
<dbReference type="GO" id="GO:0003677">
    <property type="term" value="F:DNA binding"/>
    <property type="evidence" value="ECO:0007669"/>
    <property type="project" value="UniProtKB-KW"/>
</dbReference>
<evidence type="ECO:0000259" key="4">
    <source>
        <dbReference type="PROSITE" id="PS50949"/>
    </source>
</evidence>
<dbReference type="AlphaFoldDB" id="A0A927G8S8"/>
<proteinExistence type="predicted"/>
<dbReference type="InterPro" id="IPR011711">
    <property type="entry name" value="GntR_C"/>
</dbReference>
<dbReference type="Pfam" id="PF07729">
    <property type="entry name" value="FCD"/>
    <property type="match status" value="1"/>
</dbReference>
<dbReference type="SUPFAM" id="SSF46785">
    <property type="entry name" value="Winged helix' DNA-binding domain"/>
    <property type="match status" value="1"/>
</dbReference>
<keyword evidence="3" id="KW-0804">Transcription</keyword>
<dbReference type="Gene3D" id="1.20.120.530">
    <property type="entry name" value="GntR ligand-binding domain-like"/>
    <property type="match status" value="1"/>
</dbReference>
<comment type="caution">
    <text evidence="5">The sequence shown here is derived from an EMBL/GenBank/DDBJ whole genome shotgun (WGS) entry which is preliminary data.</text>
</comment>
<keyword evidence="6" id="KW-1185">Reference proteome</keyword>
<evidence type="ECO:0000313" key="5">
    <source>
        <dbReference type="EMBL" id="MBD8079063.1"/>
    </source>
</evidence>
<keyword evidence="1" id="KW-0805">Transcription regulation</keyword>
<dbReference type="PROSITE" id="PS50949">
    <property type="entry name" value="HTH_GNTR"/>
    <property type="match status" value="1"/>
</dbReference>
<organism evidence="5 6">
    <name type="scientific">Cellulosimicrobium arenosum</name>
    <dbReference type="NCBI Taxonomy" id="2708133"/>
    <lineage>
        <taxon>Bacteria</taxon>
        <taxon>Bacillati</taxon>
        <taxon>Actinomycetota</taxon>
        <taxon>Actinomycetes</taxon>
        <taxon>Micrococcales</taxon>
        <taxon>Promicromonosporaceae</taxon>
        <taxon>Cellulosimicrobium</taxon>
    </lineage>
</organism>
<sequence length="235" mass="26299">MTLPDDAPSLRESVYTRLRADILDGRVDARERLTEPRLSREFEVSRTPVREALSRLLSDGLVVRTDFGYAVVVPTLVELSDLYELRLRLELAGVDRVLENRDVRYDTQALAAELSHWVALGQDPPEPEPDLVLLDEHFHAVLSRAAGNARTTAALVEVHEKIRAVRRHDVVDAARLVATIAEHVEILELVLDERLPEARSRLRAHLGESLAGVGERAGRALSRQALAATPLRRLR</sequence>
<dbReference type="PANTHER" id="PTHR43537:SF5">
    <property type="entry name" value="UXU OPERON TRANSCRIPTIONAL REGULATOR"/>
    <property type="match status" value="1"/>
</dbReference>
<dbReference type="PANTHER" id="PTHR43537">
    <property type="entry name" value="TRANSCRIPTIONAL REGULATOR, GNTR FAMILY"/>
    <property type="match status" value="1"/>
</dbReference>
<dbReference type="InterPro" id="IPR036390">
    <property type="entry name" value="WH_DNA-bd_sf"/>
</dbReference>
<dbReference type="EMBL" id="JACYHB010000005">
    <property type="protein sequence ID" value="MBD8079063.1"/>
    <property type="molecule type" value="Genomic_DNA"/>
</dbReference>
<dbReference type="CDD" id="cd07377">
    <property type="entry name" value="WHTH_GntR"/>
    <property type="match status" value="1"/>
</dbReference>
<dbReference type="SMART" id="SM00345">
    <property type="entry name" value="HTH_GNTR"/>
    <property type="match status" value="1"/>
</dbReference>
<keyword evidence="2" id="KW-0238">DNA-binding</keyword>
<dbReference type="Gene3D" id="1.10.10.10">
    <property type="entry name" value="Winged helix-like DNA-binding domain superfamily/Winged helix DNA-binding domain"/>
    <property type="match status" value="1"/>
</dbReference>
<dbReference type="Pfam" id="PF00392">
    <property type="entry name" value="GntR"/>
    <property type="match status" value="1"/>
</dbReference>
<protein>
    <submittedName>
        <fullName evidence="5">GntR family transcriptional regulator</fullName>
    </submittedName>
</protein>
<evidence type="ECO:0000256" key="3">
    <source>
        <dbReference type="ARBA" id="ARBA00023163"/>
    </source>
</evidence>
<feature type="domain" description="HTH gntR-type" evidence="4">
    <location>
        <begin position="8"/>
        <end position="76"/>
    </location>
</feature>
<evidence type="ECO:0000256" key="1">
    <source>
        <dbReference type="ARBA" id="ARBA00023015"/>
    </source>
</evidence>
<reference evidence="5" key="1">
    <citation type="journal article" date="2018" name="Curr. Microbiol.">
        <title>Cellulosimicrobium arenosum sp. nov., Isolated from Marine Sediment Sand.</title>
        <authorList>
            <person name="Oh M."/>
            <person name="Kim J.H."/>
            <person name="Yoon J.H."/>
            <person name="Schumann P."/>
            <person name="Kim W."/>
        </authorList>
    </citation>
    <scope>NUCLEOTIDE SEQUENCE</scope>
    <source>
        <strain evidence="5">KCTC 49039</strain>
    </source>
</reference>
<dbReference type="Proteomes" id="UP000610846">
    <property type="component" value="Unassembled WGS sequence"/>
</dbReference>
<dbReference type="GO" id="GO:0003700">
    <property type="term" value="F:DNA-binding transcription factor activity"/>
    <property type="evidence" value="ECO:0007669"/>
    <property type="project" value="InterPro"/>
</dbReference>
<dbReference type="SUPFAM" id="SSF48008">
    <property type="entry name" value="GntR ligand-binding domain-like"/>
    <property type="match status" value="1"/>
</dbReference>
<name>A0A927G8S8_9MICO</name>